<organism evidence="2 3">
    <name type="scientific">Thomasclavelia spiroformis</name>
    <dbReference type="NCBI Taxonomy" id="29348"/>
    <lineage>
        <taxon>Bacteria</taxon>
        <taxon>Bacillati</taxon>
        <taxon>Bacillota</taxon>
        <taxon>Erysipelotrichia</taxon>
        <taxon>Erysipelotrichales</taxon>
        <taxon>Coprobacillaceae</taxon>
        <taxon>Thomasclavelia</taxon>
    </lineage>
</organism>
<keyword evidence="1" id="KW-1133">Transmembrane helix</keyword>
<protein>
    <submittedName>
        <fullName evidence="2">Uncharacterized protein</fullName>
    </submittedName>
</protein>
<gene>
    <name evidence="2" type="ORF">K8V91_05315</name>
</gene>
<feature type="transmembrane region" description="Helical" evidence="1">
    <location>
        <begin position="60"/>
        <end position="85"/>
    </location>
</feature>
<keyword evidence="1" id="KW-0472">Membrane</keyword>
<evidence type="ECO:0000313" key="3">
    <source>
        <dbReference type="Proteomes" id="UP000749320"/>
    </source>
</evidence>
<name>A0A921GAY0_9FIRM</name>
<evidence type="ECO:0000313" key="2">
    <source>
        <dbReference type="EMBL" id="HJF40326.1"/>
    </source>
</evidence>
<comment type="caution">
    <text evidence="2">The sequence shown here is derived from an EMBL/GenBank/DDBJ whole genome shotgun (WGS) entry which is preliminary data.</text>
</comment>
<dbReference type="AlphaFoldDB" id="A0A921GAY0"/>
<dbReference type="EMBL" id="DYWV01000182">
    <property type="protein sequence ID" value="HJF40326.1"/>
    <property type="molecule type" value="Genomic_DNA"/>
</dbReference>
<evidence type="ECO:0000256" key="1">
    <source>
        <dbReference type="SAM" id="Phobius"/>
    </source>
</evidence>
<proteinExistence type="predicted"/>
<dbReference type="Proteomes" id="UP000749320">
    <property type="component" value="Unassembled WGS sequence"/>
</dbReference>
<feature type="non-terminal residue" evidence="2">
    <location>
        <position position="1"/>
    </location>
</feature>
<reference evidence="2" key="2">
    <citation type="submission" date="2021-09" db="EMBL/GenBank/DDBJ databases">
        <authorList>
            <person name="Gilroy R."/>
        </authorList>
    </citation>
    <scope>NUCLEOTIDE SEQUENCE</scope>
    <source>
        <strain evidence="2">CHK193-16274</strain>
    </source>
</reference>
<reference evidence="2" key="1">
    <citation type="journal article" date="2021" name="PeerJ">
        <title>Extensive microbial diversity within the chicken gut microbiome revealed by metagenomics and culture.</title>
        <authorList>
            <person name="Gilroy R."/>
            <person name="Ravi A."/>
            <person name="Getino M."/>
            <person name="Pursley I."/>
            <person name="Horton D.L."/>
            <person name="Alikhan N.F."/>
            <person name="Baker D."/>
            <person name="Gharbi K."/>
            <person name="Hall N."/>
            <person name="Watson M."/>
            <person name="Adriaenssens E.M."/>
            <person name="Foster-Nyarko E."/>
            <person name="Jarju S."/>
            <person name="Secka A."/>
            <person name="Antonio M."/>
            <person name="Oren A."/>
            <person name="Chaudhuri R.R."/>
            <person name="La Ragione R."/>
            <person name="Hildebrand F."/>
            <person name="Pallen M.J."/>
        </authorList>
    </citation>
    <scope>NUCLEOTIDE SEQUENCE</scope>
    <source>
        <strain evidence="2">CHK193-16274</strain>
    </source>
</reference>
<accession>A0A921GAY0</accession>
<keyword evidence="1" id="KW-0812">Transmembrane</keyword>
<sequence length="99" mass="11467">FVLLIFIFLTFAGLDEKLENLPENIKKVIRFVSNITLEIYVVQYVLINLASPIGHFPLNWIVLTTLIIACAFFLHKICVCFYHAVKYMTIEMSRENGKV</sequence>